<name>A0A8S1PWS5_PARPR</name>
<protein>
    <recommendedName>
        <fullName evidence="3">EGF-like domain-containing protein</fullName>
    </recommendedName>
</protein>
<feature type="domain" description="EGF-like" evidence="3">
    <location>
        <begin position="1510"/>
        <end position="1552"/>
    </location>
</feature>
<feature type="domain" description="EGF-like" evidence="3">
    <location>
        <begin position="1458"/>
        <end position="1502"/>
    </location>
</feature>
<reference evidence="4" key="1">
    <citation type="submission" date="2021-01" db="EMBL/GenBank/DDBJ databases">
        <authorList>
            <consortium name="Genoscope - CEA"/>
            <person name="William W."/>
        </authorList>
    </citation>
    <scope>NUCLEOTIDE SEQUENCE</scope>
</reference>
<feature type="domain" description="EGF-like" evidence="3">
    <location>
        <begin position="1598"/>
        <end position="1626"/>
    </location>
</feature>
<keyword evidence="1" id="KW-1133">Transmembrane helix</keyword>
<feature type="transmembrane region" description="Helical" evidence="1">
    <location>
        <begin position="2914"/>
        <end position="2933"/>
    </location>
</feature>
<feature type="domain" description="EGF-like" evidence="3">
    <location>
        <begin position="1557"/>
        <end position="1597"/>
    </location>
</feature>
<feature type="domain" description="EGF-like" evidence="3">
    <location>
        <begin position="1358"/>
        <end position="1405"/>
    </location>
</feature>
<feature type="domain" description="EGF-like" evidence="3">
    <location>
        <begin position="1648"/>
        <end position="1685"/>
    </location>
</feature>
<feature type="transmembrane region" description="Helical" evidence="1">
    <location>
        <begin position="2800"/>
        <end position="2819"/>
    </location>
</feature>
<feature type="domain" description="EGF-like" evidence="3">
    <location>
        <begin position="982"/>
        <end position="1023"/>
    </location>
</feature>
<feature type="domain" description="EGF-like" evidence="3">
    <location>
        <begin position="634"/>
        <end position="673"/>
    </location>
</feature>
<evidence type="ECO:0000256" key="1">
    <source>
        <dbReference type="SAM" id="Phobius"/>
    </source>
</evidence>
<keyword evidence="1" id="KW-0812">Transmembrane</keyword>
<feature type="domain" description="EGF-like" evidence="3">
    <location>
        <begin position="1413"/>
        <end position="1453"/>
    </location>
</feature>
<feature type="domain" description="EGF-like" evidence="3">
    <location>
        <begin position="1318"/>
        <end position="1357"/>
    </location>
</feature>
<evidence type="ECO:0000313" key="4">
    <source>
        <dbReference type="EMBL" id="CAD8106979.1"/>
    </source>
</evidence>
<feature type="transmembrane region" description="Helical" evidence="1">
    <location>
        <begin position="2982"/>
        <end position="3009"/>
    </location>
</feature>
<feature type="domain" description="EGF-like" evidence="3">
    <location>
        <begin position="1075"/>
        <end position="1105"/>
    </location>
</feature>
<dbReference type="PANTHER" id="PTHR15332">
    <property type="entry name" value="PROPROTEIN CONVERTASE SUBTILISIN_KEXIN TYPE 5-LIKE"/>
    <property type="match status" value="1"/>
</dbReference>
<feature type="domain" description="EGF-like" evidence="3">
    <location>
        <begin position="581"/>
        <end position="626"/>
    </location>
</feature>
<feature type="signal peptide" evidence="2">
    <location>
        <begin position="1"/>
        <end position="16"/>
    </location>
</feature>
<organism evidence="4 5">
    <name type="scientific">Paramecium primaurelia</name>
    <dbReference type="NCBI Taxonomy" id="5886"/>
    <lineage>
        <taxon>Eukaryota</taxon>
        <taxon>Sar</taxon>
        <taxon>Alveolata</taxon>
        <taxon>Ciliophora</taxon>
        <taxon>Intramacronucleata</taxon>
        <taxon>Oligohymenophorea</taxon>
        <taxon>Peniculida</taxon>
        <taxon>Parameciidae</taxon>
        <taxon>Paramecium</taxon>
    </lineage>
</organism>
<feature type="domain" description="EGF-like" evidence="3">
    <location>
        <begin position="1031"/>
        <end position="1074"/>
    </location>
</feature>
<feature type="domain" description="EGF-like" evidence="3">
    <location>
        <begin position="1221"/>
        <end position="1262"/>
    </location>
</feature>
<gene>
    <name evidence="4" type="ORF">PPRIM_AZ9-3.1.T1320085</name>
</gene>
<dbReference type="PANTHER" id="PTHR15332:SF175">
    <property type="entry name" value="PROPROTEIN CONVERTASE SUBTILISIN_KEXIN TYPE 5-LIKE"/>
    <property type="match status" value="1"/>
</dbReference>
<feature type="domain" description="EGF-like" evidence="3">
    <location>
        <begin position="424"/>
        <end position="467"/>
    </location>
</feature>
<feature type="domain" description="EGF-like" evidence="3">
    <location>
        <begin position="884"/>
        <end position="924"/>
    </location>
</feature>
<evidence type="ECO:0000259" key="3">
    <source>
        <dbReference type="SMART" id="SM00181"/>
    </source>
</evidence>
<dbReference type="InterPro" id="IPR000742">
    <property type="entry name" value="EGF"/>
</dbReference>
<feature type="domain" description="EGF-like" evidence="3">
    <location>
        <begin position="210"/>
        <end position="238"/>
    </location>
</feature>
<dbReference type="EMBL" id="CAJJDM010000135">
    <property type="protein sequence ID" value="CAD8106979.1"/>
    <property type="molecule type" value="Genomic_DNA"/>
</dbReference>
<keyword evidence="2" id="KW-0732">Signal</keyword>
<dbReference type="InterPro" id="IPR006212">
    <property type="entry name" value="Furin_repeat"/>
</dbReference>
<evidence type="ECO:0000256" key="2">
    <source>
        <dbReference type="SAM" id="SignalP"/>
    </source>
</evidence>
<dbReference type="SMART" id="SM00261">
    <property type="entry name" value="FU"/>
    <property type="match status" value="28"/>
</dbReference>
<keyword evidence="5" id="KW-1185">Reference proteome</keyword>
<proteinExistence type="predicted"/>
<accession>A0A8S1PWS5</accession>
<dbReference type="Proteomes" id="UP000688137">
    <property type="component" value="Unassembled WGS sequence"/>
</dbReference>
<evidence type="ECO:0000313" key="5">
    <source>
        <dbReference type="Proteomes" id="UP000688137"/>
    </source>
</evidence>
<dbReference type="SMART" id="SM00181">
    <property type="entry name" value="EGF"/>
    <property type="match status" value="22"/>
</dbReference>
<feature type="domain" description="EGF-like" evidence="3">
    <location>
        <begin position="678"/>
        <end position="723"/>
    </location>
</feature>
<feature type="domain" description="EGF-like" evidence="3">
    <location>
        <begin position="475"/>
        <end position="522"/>
    </location>
</feature>
<feature type="domain" description="EGF-like" evidence="3">
    <location>
        <begin position="277"/>
        <end position="312"/>
    </location>
</feature>
<feature type="chain" id="PRO_5035892192" description="EGF-like domain-containing protein" evidence="2">
    <location>
        <begin position="17"/>
        <end position="3048"/>
    </location>
</feature>
<feature type="domain" description="EGF-like" evidence="3">
    <location>
        <begin position="932"/>
        <end position="974"/>
    </location>
</feature>
<feature type="transmembrane region" description="Helical" evidence="1">
    <location>
        <begin position="2945"/>
        <end position="2970"/>
    </location>
</feature>
<comment type="caution">
    <text evidence="4">The sequence shown here is derived from an EMBL/GenBank/DDBJ whole genome shotgun (WGS) entry which is preliminary data.</text>
</comment>
<dbReference type="OMA" id="CDINQKR"/>
<feature type="transmembrane region" description="Helical" evidence="1">
    <location>
        <begin position="2888"/>
        <end position="2908"/>
    </location>
</feature>
<keyword evidence="1" id="KW-0472">Membrane</keyword>
<feature type="domain" description="EGF-like" evidence="3">
    <location>
        <begin position="823"/>
        <end position="854"/>
    </location>
</feature>
<sequence length="3048" mass="348534">MMFLIPLILLFQPSFSFRSFGANFTKANSNFSCPQYHYYQPDLIPHTCVGYISICKGVTEVTIKIQDNQEVLCHPRFQAFYLMPLSSNNFIVRCISPFTTTYQYDQNGDVTYSCQQTNIGYCLLAQNYTTVLKCQYCYGYAAGPLCNTLLPGIQSGIFQQCPLNCKDCDVLLQYCLSCLDGYTKSSLTDTKCSYQCKLGDASCSYEPLTECTDYCNLCRNGVCSSCITGYQLVNGRCFGDPNCMKFQIVYNSNNSPTGINCLECDFGYFKKGQICQLCSTMPGLETCFLCNSATECKTCQSRYYLNDQKKCVPFDGCDVRCNTCLTTNPKFCTTCDYINFKRVSTGDGNCVCAQAQNYAEKYGSCVLCTEGFCKTCTLNFFECTSCDPARNRILVDNSCPCLQGYYETELDDKKCLKCHETCYNCDNPTKNDCTECDSLKNRYLFQGQCLCKRGYVEILSNGALVCLACHSRCEKCSKPKDTTTNQYCTLCIPGQKRMLTDKFKCECMKTYGDNNGLVDICYQCYYTCGSCVGDQATDCNMCLESSYRYLTLTNECKCKDNYYEDGINNRDCKRCHYSCYNCDGNSNIDQCIQCPPSRIPDGIGSTFKCLCSDPHTFDDGQSLICSQCHYSCKTCNGYDESDCLTCDLNYRQFVFSKCECPTGYYEVGQLQCSQCHFTCQNCYDKNQDNCITCSADLNRILMGNTCQCKSGTSDYNGTQAMCDKCSYRCADCTQVDVNQCISCPEFSFRELGSNKSCSCPSNLIDIPKNPICQICHFTCSSCSGFKSTQCTQCSDLQQRQLNNLGECECKSHYYEIGSAECQICSKFCLDCYQTADSCTSCQPDRYLNNASTCLCKTKIQGIKISTFQFSTQTSCSSCHYSCLTCDGFSSSNCTSCLDSENRIQTGNTCGCKSNYFDFGSTSCQQCSYKCETCFQREDYCLSCSPSSLRQHNNLLKLCNCPNGYYDDGINSICQKCHYSCLKCQGISTNCELCSDISKRILDVNLLTCNCIQGYYDDGVEICKQCHYSCLSCNGQGSNSCNSCLTVTTTFRVFYNKTCNCLSGYYDDGSSINCKKCQNQCLTCQTYSYQCLLCPITRHLIGQSCICDQGYYDIGTQKCNECNSNCLSCQITSINCTSCDSTKQRVLNIQTKTCVCQNGTIEINGICQECNASCKTCQNSISQCTSCQSMRLLINNECICIDGTYESSIDNKCHFCYKTCLTCAYQDTTCLTCSDADFRIMKPGNICACFDGYFENSITLSCNKCDNSCKTCELIATNCTSCDEVLNYNIQFNQCVCKSGYFYNAITKLCEACNFTCKECSSQLNCIECDLNTRYFDDQNFKCLCQDGYYEVNLNQCQICNISCQTCITSSNNCTSCETLLYYRILNNNQCICQDGYYDIGISMCQQCNGVCKTCQLSAFKCYSCYQNDHIRILVNNQCICQSGYFDNGTLVCQKCSNECLTCSGSENHCTSCDINQKRIDQSIIYRCPCITGFYSDENKICQKCHIKCASCLNQSDHCLSCKFLPNNNRYTLSQNCDCKSGYYDDGIQLQCQQCNPRCKTCINTSIYCQTCFDSLRFNPPQCDCINGYFENEQKQCQPCNHQCNTCINESQNCLTCKPGRITNLCICQDGYFEAGLQACLKCDIQCNTCNVTTSNCLTCKGDRINPPNCTCLQGYFDDFINDNCQLCDSLCKTCNRQGCISCAGNRILSEEFTCDPPENSICNDITPWCSTCEVAVLNIQISDDLKSIIVKFDFPLNPQSMSNQVQQNLCYQILSNTNLIKFGLNPQCKIDDIDNKILYLNFGSNPTIIEGDTIEFLPNTLQQQDCNVKLSIFILNNVKSPQNPVSPILEFNVPEIQLNPCDNNIITLKSKSNDGFRGLKNIIWTYIVYGSFGNGDLDIFVQQQTSLQLLDLNIDALILPKQSNITFTVRFSNFIGQQSQQIIKILTHSGAEPSVNFNVKKQFYSFSIINIAFTIQKINCSTQLIENSNYQISLQENARTFGSPSEIDYKTISNQKEFNIKIPSYKLTPRALYTFQLNVSDSSINYFSSQQTIIEIIPAGFLCKFNGVQPIQDYKKDLKILIECQDLDTKYLPNQDPDLTINVNCTDLSTNNICLDIKSQKIKVNKTDYEQKILKYSVKSFTVQSWKVTAYKNGSNQTFEQVVVFLEDNFRELQMNYSMGYNMRPINSYETLNFTYLIPFRDLPLILEYSIGIIYDFEVLAILQPSCYQYQFRLFDYYRQFNKGNQINLKFLVQYINDIMPAQYNLKINLNQPPQCTISIDSKGNKALSYINVITNCLFSIDTPYKYQLRILLNEKDYVDYKQTKSDYSLILYSFQSSNKFQILLPYSQIYVIVQIMDADGSITNIEQEIIIDKIDQIYFNCSTLSYQNSTFRYQIALALELILNNNQNQICLQVANQILSNIKQLATTYKFEDQQLAYKFIKVYTHYYLNMNYTNSTNLTQRTLQESSINRCYDNTNQKFIITNLKDSNEPQYNYSYLQTNVNQLKININQLIKDKFQLELQINEDSLILQESLYQHRELILESLKISILFIDDAFSILSKTIITKDSEKILIYNIGEQLLQLIQSISDQINSQAQVDGNELIIYGQQLSWKLKRQSKTNFNKLSNIEFDFTDHFIAFIEKAQTSISYNFYHLLIDYQYQLQQQLNYSYLQIDQNNLIIVSLRNYRTMQNYVNQDNFSQQYNVQLEQLQYCEETQIYNQNDVYELSCIQLSKTNLFQICDINSIHQNSSVQVLCNCNQFGNIFLIQIPINQTKNQNNSEISIDPIITEQKNLYIFEQPFILLQSILICFSILIYYQLFTIENKPNEQITQVYQNIESSDDLNKIEKKDQLKCYPGDIFIIKENYKYIHQFFSIFYCDDMILKKSYRFLQFFTELSFLNPMAICLITVLSDELLLKMVFFINFSIILLMRFIFKLFQAIYRFGGRCALLIVFILILLQILNYILFIYALINNNQNTGYINIQILLISGGTIVLTYFIYDPVIILVRILLYKIIIQSIKSKQLNPLYHFVYFFIQHYKLDEIFDKYIIF</sequence>